<evidence type="ECO:0008006" key="3">
    <source>
        <dbReference type="Google" id="ProtNLM"/>
    </source>
</evidence>
<sequence>MTKYFPTPVQTPLLSEKNELKITASVPGDISVAYAPGQNIGIFTSVSFYNEIQESSSSLKGTLDEYKKTGNHLVFEAGVGYFKKLEPNFLFEIYGGFGLGRFNIESEYNNDPVNYEYKIPTSKFFVNPSFGIKRKHVEIAFSMRLTALNFGKSSTNFNTEMIDTDELENLDTRTYFFYEPSFTIRAGFEPIKFHYQVGYSHKFGSSYLNYLPFFNTVGITVDITPKLFKKNKGN</sequence>
<reference evidence="1 2" key="1">
    <citation type="submission" date="2018-01" db="EMBL/GenBank/DDBJ databases">
        <authorList>
            <person name="Gaut B.S."/>
            <person name="Morton B.R."/>
            <person name="Clegg M.T."/>
            <person name="Duvall M.R."/>
        </authorList>
    </citation>
    <scope>NUCLEOTIDE SEQUENCE [LARGE SCALE GENOMIC DNA]</scope>
    <source>
        <strain evidence="1 2">HR-AV</strain>
    </source>
</reference>
<dbReference type="OrthoDB" id="646451at2"/>
<protein>
    <recommendedName>
        <fullName evidence="3">Outer membrane protein beta-barrel domain-containing protein</fullName>
    </recommendedName>
</protein>
<dbReference type="RefSeq" id="WP_103790688.1">
    <property type="nucleotide sequence ID" value="NZ_PQVF01000019.1"/>
</dbReference>
<proteinExistence type="predicted"/>
<dbReference type="Proteomes" id="UP000236893">
    <property type="component" value="Unassembled WGS sequence"/>
</dbReference>
<evidence type="ECO:0000313" key="1">
    <source>
        <dbReference type="EMBL" id="POY34761.1"/>
    </source>
</evidence>
<dbReference type="EMBL" id="PQVF01000019">
    <property type="protein sequence ID" value="POY34761.1"/>
    <property type="molecule type" value="Genomic_DNA"/>
</dbReference>
<gene>
    <name evidence="1" type="ORF">C3K47_18685</name>
</gene>
<evidence type="ECO:0000313" key="2">
    <source>
        <dbReference type="Proteomes" id="UP000236893"/>
    </source>
</evidence>
<dbReference type="AlphaFoldDB" id="A0A2S4ZWL7"/>
<comment type="caution">
    <text evidence="1">The sequence shown here is derived from an EMBL/GenBank/DDBJ whole genome shotgun (WGS) entry which is preliminary data.</text>
</comment>
<keyword evidence="2" id="KW-1185">Reference proteome</keyword>
<accession>A0A2S4ZWL7</accession>
<organism evidence="1 2">
    <name type="scientific">Solitalea longa</name>
    <dbReference type="NCBI Taxonomy" id="2079460"/>
    <lineage>
        <taxon>Bacteria</taxon>
        <taxon>Pseudomonadati</taxon>
        <taxon>Bacteroidota</taxon>
        <taxon>Sphingobacteriia</taxon>
        <taxon>Sphingobacteriales</taxon>
        <taxon>Sphingobacteriaceae</taxon>
        <taxon>Solitalea</taxon>
    </lineage>
</organism>
<name>A0A2S4ZWL7_9SPHI</name>